<evidence type="ECO:0000256" key="5">
    <source>
        <dbReference type="SAM" id="Phobius"/>
    </source>
</evidence>
<dbReference type="InterPro" id="IPR003825">
    <property type="entry name" value="Colicin-V_CvpA"/>
</dbReference>
<dbReference type="GO" id="GO:0009403">
    <property type="term" value="P:toxin biosynthetic process"/>
    <property type="evidence" value="ECO:0007669"/>
    <property type="project" value="InterPro"/>
</dbReference>
<sequence length="178" mass="18988">MSLLDILLWAVLLGFAAKGFMKGFVREVCSLLGLVTGGWAAFTYYQTAGAFLGSVIHLPPRVASAVAFLCILLAIGLLFFLVGHLLTVILKIVLLGGVNRVGGIVFGLLQGALLLSIVLYLASFPPVPHGVRSRIAASGTARAFANCGKDIVTGWRKNTVEKRPAGENRTKDVIDPRR</sequence>
<keyword evidence="2 5" id="KW-0812">Transmembrane</keyword>
<keyword evidence="7" id="KW-1185">Reference proteome</keyword>
<evidence type="ECO:0000256" key="3">
    <source>
        <dbReference type="ARBA" id="ARBA00022989"/>
    </source>
</evidence>
<evidence type="ECO:0000313" key="6">
    <source>
        <dbReference type="EMBL" id="GLI38432.1"/>
    </source>
</evidence>
<dbReference type="RefSeq" id="WP_214186464.1">
    <property type="nucleotide sequence ID" value="NZ_BSDS01000001.1"/>
</dbReference>
<feature type="transmembrane region" description="Helical" evidence="5">
    <location>
        <begin position="101"/>
        <end position="122"/>
    </location>
</feature>
<evidence type="ECO:0000256" key="4">
    <source>
        <dbReference type="ARBA" id="ARBA00023136"/>
    </source>
</evidence>
<proteinExistence type="predicted"/>
<name>A0A9W6G124_9BACT</name>
<gene>
    <name evidence="6" type="ORF">GHYDROH2_19330</name>
</gene>
<evidence type="ECO:0000313" key="7">
    <source>
        <dbReference type="Proteomes" id="UP001144352"/>
    </source>
</evidence>
<dbReference type="Pfam" id="PF02674">
    <property type="entry name" value="Colicin_V"/>
    <property type="match status" value="1"/>
</dbReference>
<dbReference type="AlphaFoldDB" id="A0A9W6G124"/>
<dbReference type="Proteomes" id="UP001144352">
    <property type="component" value="Unassembled WGS sequence"/>
</dbReference>
<dbReference type="PANTHER" id="PTHR37306">
    <property type="entry name" value="COLICIN V PRODUCTION PROTEIN"/>
    <property type="match status" value="1"/>
</dbReference>
<dbReference type="GO" id="GO:0016020">
    <property type="term" value="C:membrane"/>
    <property type="evidence" value="ECO:0007669"/>
    <property type="project" value="UniProtKB-SubCell"/>
</dbReference>
<reference evidence="6" key="1">
    <citation type="submission" date="2022-12" db="EMBL/GenBank/DDBJ databases">
        <title>Reference genome sequencing for broad-spectrum identification of bacterial and archaeal isolates by mass spectrometry.</title>
        <authorList>
            <person name="Sekiguchi Y."/>
            <person name="Tourlousse D.M."/>
        </authorList>
    </citation>
    <scope>NUCLEOTIDE SEQUENCE</scope>
    <source>
        <strain evidence="6">H2</strain>
    </source>
</reference>
<dbReference type="EMBL" id="BSDS01000001">
    <property type="protein sequence ID" value="GLI38432.1"/>
    <property type="molecule type" value="Genomic_DNA"/>
</dbReference>
<evidence type="ECO:0000256" key="2">
    <source>
        <dbReference type="ARBA" id="ARBA00022692"/>
    </source>
</evidence>
<keyword evidence="4 5" id="KW-0472">Membrane</keyword>
<keyword evidence="3 5" id="KW-1133">Transmembrane helix</keyword>
<evidence type="ECO:0008006" key="8">
    <source>
        <dbReference type="Google" id="ProtNLM"/>
    </source>
</evidence>
<comment type="subcellular location">
    <subcellularLocation>
        <location evidence="1">Membrane</location>
        <topology evidence="1">Multi-pass membrane protein</topology>
    </subcellularLocation>
</comment>
<protein>
    <recommendedName>
        <fullName evidence="8">Colicin V production protein</fullName>
    </recommendedName>
</protein>
<organism evidence="6 7">
    <name type="scientific">Geobacter hydrogenophilus</name>
    <dbReference type="NCBI Taxonomy" id="40983"/>
    <lineage>
        <taxon>Bacteria</taxon>
        <taxon>Pseudomonadati</taxon>
        <taxon>Thermodesulfobacteriota</taxon>
        <taxon>Desulfuromonadia</taxon>
        <taxon>Geobacterales</taxon>
        <taxon>Geobacteraceae</taxon>
        <taxon>Geobacter</taxon>
    </lineage>
</organism>
<dbReference type="PANTHER" id="PTHR37306:SF1">
    <property type="entry name" value="COLICIN V PRODUCTION PROTEIN"/>
    <property type="match status" value="1"/>
</dbReference>
<feature type="transmembrane region" description="Helical" evidence="5">
    <location>
        <begin position="65"/>
        <end position="89"/>
    </location>
</feature>
<comment type="caution">
    <text evidence="6">The sequence shown here is derived from an EMBL/GenBank/DDBJ whole genome shotgun (WGS) entry which is preliminary data.</text>
</comment>
<feature type="transmembrane region" description="Helical" evidence="5">
    <location>
        <begin position="6"/>
        <end position="21"/>
    </location>
</feature>
<accession>A0A9W6G124</accession>
<evidence type="ECO:0000256" key="1">
    <source>
        <dbReference type="ARBA" id="ARBA00004141"/>
    </source>
</evidence>